<organism evidence="8 9">
    <name type="scientific">Burkholderia cepacia</name>
    <name type="common">Pseudomonas cepacia</name>
    <dbReference type="NCBI Taxonomy" id="292"/>
    <lineage>
        <taxon>Bacteria</taxon>
        <taxon>Pseudomonadati</taxon>
        <taxon>Pseudomonadota</taxon>
        <taxon>Betaproteobacteria</taxon>
        <taxon>Burkholderiales</taxon>
        <taxon>Burkholderiaceae</taxon>
        <taxon>Burkholderia</taxon>
        <taxon>Burkholderia cepacia complex</taxon>
    </lineage>
</organism>
<dbReference type="PANTHER" id="PTHR42788">
    <property type="entry name" value="TAURINE IMPORT ATP-BINDING PROTEIN-RELATED"/>
    <property type="match status" value="1"/>
</dbReference>
<accession>A0AAE8ND50</accession>
<evidence type="ECO:0000256" key="2">
    <source>
        <dbReference type="ARBA" id="ARBA00022448"/>
    </source>
</evidence>
<evidence type="ECO:0000256" key="4">
    <source>
        <dbReference type="ARBA" id="ARBA00022519"/>
    </source>
</evidence>
<dbReference type="CDD" id="cd03293">
    <property type="entry name" value="ABC_NrtD_SsuB_transporters"/>
    <property type="match status" value="1"/>
</dbReference>
<name>A0AAE8ND50_BURCE</name>
<evidence type="ECO:0000259" key="7">
    <source>
        <dbReference type="PROSITE" id="PS50893"/>
    </source>
</evidence>
<keyword evidence="2" id="KW-0813">Transport</keyword>
<dbReference type="InterPro" id="IPR050166">
    <property type="entry name" value="ABC_transporter_ATP-bind"/>
</dbReference>
<dbReference type="InterPro" id="IPR018632">
    <property type="entry name" value="AAA-associated_dom_C"/>
</dbReference>
<dbReference type="PROSITE" id="PS00211">
    <property type="entry name" value="ABC_TRANSPORTER_1"/>
    <property type="match status" value="1"/>
</dbReference>
<dbReference type="PANTHER" id="PTHR42788:SF13">
    <property type="entry name" value="ALIPHATIC SULFONATES IMPORT ATP-BINDING PROTEIN SSUB"/>
    <property type="match status" value="1"/>
</dbReference>
<dbReference type="InterPro" id="IPR017871">
    <property type="entry name" value="ABC_transporter-like_CS"/>
</dbReference>
<keyword evidence="6" id="KW-0067">ATP-binding</keyword>
<reference evidence="8 9" key="1">
    <citation type="submission" date="2018-06" db="EMBL/GenBank/DDBJ databases">
        <authorList>
            <consortium name="Pathogen Informatics"/>
            <person name="Doyle S."/>
        </authorList>
    </citation>
    <scope>NUCLEOTIDE SEQUENCE [LARGE SCALE GENOMIC DNA]</scope>
    <source>
        <strain evidence="8 9">NCTC10661</strain>
    </source>
</reference>
<dbReference type="SUPFAM" id="SSF52540">
    <property type="entry name" value="P-loop containing nucleoside triphosphate hydrolases"/>
    <property type="match status" value="1"/>
</dbReference>
<dbReference type="PROSITE" id="PS50893">
    <property type="entry name" value="ABC_TRANSPORTER_2"/>
    <property type="match status" value="1"/>
</dbReference>
<evidence type="ECO:0000313" key="9">
    <source>
        <dbReference type="Proteomes" id="UP000250416"/>
    </source>
</evidence>
<evidence type="ECO:0000256" key="3">
    <source>
        <dbReference type="ARBA" id="ARBA00022475"/>
    </source>
</evidence>
<proteinExistence type="inferred from homology"/>
<comment type="caution">
    <text evidence="8">The sequence shown here is derived from an EMBL/GenBank/DDBJ whole genome shotgun (WGS) entry which is preliminary data.</text>
</comment>
<protein>
    <submittedName>
        <fullName evidence="8">ABC transporter</fullName>
        <ecNumber evidence="8">3.6.3.-</ecNumber>
    </submittedName>
</protein>
<dbReference type="InterPro" id="IPR003593">
    <property type="entry name" value="AAA+_ATPase"/>
</dbReference>
<dbReference type="Gene3D" id="3.40.50.300">
    <property type="entry name" value="P-loop containing nucleotide triphosphate hydrolases"/>
    <property type="match status" value="1"/>
</dbReference>
<keyword evidence="4" id="KW-0997">Cell inner membrane</keyword>
<dbReference type="Pfam" id="PF09821">
    <property type="entry name" value="AAA_assoc_C"/>
    <property type="match status" value="1"/>
</dbReference>
<evidence type="ECO:0000256" key="6">
    <source>
        <dbReference type="ARBA" id="ARBA00022840"/>
    </source>
</evidence>
<dbReference type="InterPro" id="IPR003439">
    <property type="entry name" value="ABC_transporter-like_ATP-bd"/>
</dbReference>
<dbReference type="GO" id="GO:0005524">
    <property type="term" value="F:ATP binding"/>
    <property type="evidence" value="ECO:0007669"/>
    <property type="project" value="UniProtKB-KW"/>
</dbReference>
<dbReference type="SMART" id="SM00382">
    <property type="entry name" value="AAA"/>
    <property type="match status" value="1"/>
</dbReference>
<evidence type="ECO:0000256" key="5">
    <source>
        <dbReference type="ARBA" id="ARBA00022741"/>
    </source>
</evidence>
<dbReference type="EC" id="3.6.3.-" evidence="8"/>
<gene>
    <name evidence="8" type="primary">ssuB_3</name>
    <name evidence="8" type="ORF">NCTC10661_02393</name>
</gene>
<evidence type="ECO:0000313" key="8">
    <source>
        <dbReference type="EMBL" id="SPV18068.1"/>
    </source>
</evidence>
<dbReference type="EMBL" id="UARD01000011">
    <property type="protein sequence ID" value="SPV18068.1"/>
    <property type="molecule type" value="Genomic_DNA"/>
</dbReference>
<evidence type="ECO:0000256" key="1">
    <source>
        <dbReference type="ARBA" id="ARBA00005417"/>
    </source>
</evidence>
<comment type="similarity">
    <text evidence="1">Belongs to the ABC transporter superfamily.</text>
</comment>
<dbReference type="Pfam" id="PF00005">
    <property type="entry name" value="ABC_tran"/>
    <property type="match status" value="1"/>
</dbReference>
<feature type="domain" description="ABC transporter" evidence="7">
    <location>
        <begin position="40"/>
        <end position="275"/>
    </location>
</feature>
<keyword evidence="4" id="KW-0472">Membrane</keyword>
<sequence>MSPGPILYPQETDVSNPGECKEAYEAGAGAPSSEQAPVVLEMRGVCKSFTKPSGEPLHVLADIDLTLREGEILGLLGRSGSGKSTLLRIAGGLVEPSSGTVAYRGAPLAGPTAGIAVVFQTFALYPWLTVVENVELGLDALGLPPRDVRERAAAAIELIGLDGFESAYPRELSGGMRQRVGFARALVSEPVLLLMDEPFSALDVLTAETLRTDFLDLWDARQLSTRSVMMVTHNIEEAVLMCDRILVLGAGPARIDAALNVPLPRPRNRHDPAFQAIVGKIYATLTARIADAAAARAAAGGTLAMALPDVTSHHLAGFVETLAAAPYDGHAELGAIAAALALRVDVLHATAAALHLLAFAEWHDRTLRLSAAGHVFAHSDDEARRRLFREHVVKFVPLAAHIDEVLDERAGHRAPRERFELELEDHLDPRSAEQALRVVTDWGRYAGLFDYDDHTRTFGR</sequence>
<dbReference type="AlphaFoldDB" id="A0AAE8ND50"/>
<dbReference type="Proteomes" id="UP000250416">
    <property type="component" value="Unassembled WGS sequence"/>
</dbReference>
<keyword evidence="8" id="KW-0378">Hydrolase</keyword>
<dbReference type="GO" id="GO:0016887">
    <property type="term" value="F:ATP hydrolysis activity"/>
    <property type="evidence" value="ECO:0007669"/>
    <property type="project" value="InterPro"/>
</dbReference>
<dbReference type="InterPro" id="IPR027417">
    <property type="entry name" value="P-loop_NTPase"/>
</dbReference>
<keyword evidence="3" id="KW-1003">Cell membrane</keyword>
<keyword evidence="5" id="KW-0547">Nucleotide-binding</keyword>